<name>A0AAD7GTS2_9AGAR</name>
<proteinExistence type="predicted"/>
<dbReference type="AlphaFoldDB" id="A0AAD7GTS2"/>
<feature type="non-terminal residue" evidence="1">
    <location>
        <position position="111"/>
    </location>
</feature>
<keyword evidence="2" id="KW-1185">Reference proteome</keyword>
<evidence type="ECO:0000313" key="2">
    <source>
        <dbReference type="Proteomes" id="UP001215598"/>
    </source>
</evidence>
<dbReference type="EMBL" id="JARKIB010000476">
    <property type="protein sequence ID" value="KAJ7705200.1"/>
    <property type="molecule type" value="Genomic_DNA"/>
</dbReference>
<comment type="caution">
    <text evidence="1">The sequence shown here is derived from an EMBL/GenBank/DDBJ whole genome shotgun (WGS) entry which is preliminary data.</text>
</comment>
<gene>
    <name evidence="1" type="ORF">B0H16DRAFT_1206558</name>
</gene>
<feature type="non-terminal residue" evidence="1">
    <location>
        <position position="1"/>
    </location>
</feature>
<dbReference type="Proteomes" id="UP001215598">
    <property type="component" value="Unassembled WGS sequence"/>
</dbReference>
<organism evidence="1 2">
    <name type="scientific">Mycena metata</name>
    <dbReference type="NCBI Taxonomy" id="1033252"/>
    <lineage>
        <taxon>Eukaryota</taxon>
        <taxon>Fungi</taxon>
        <taxon>Dikarya</taxon>
        <taxon>Basidiomycota</taxon>
        <taxon>Agaricomycotina</taxon>
        <taxon>Agaricomycetes</taxon>
        <taxon>Agaricomycetidae</taxon>
        <taxon>Agaricales</taxon>
        <taxon>Marasmiineae</taxon>
        <taxon>Mycenaceae</taxon>
        <taxon>Mycena</taxon>
    </lineage>
</organism>
<reference evidence="1" key="1">
    <citation type="submission" date="2023-03" db="EMBL/GenBank/DDBJ databases">
        <title>Massive genome expansion in bonnet fungi (Mycena s.s.) driven by repeated elements and novel gene families across ecological guilds.</title>
        <authorList>
            <consortium name="Lawrence Berkeley National Laboratory"/>
            <person name="Harder C.B."/>
            <person name="Miyauchi S."/>
            <person name="Viragh M."/>
            <person name="Kuo A."/>
            <person name="Thoen E."/>
            <person name="Andreopoulos B."/>
            <person name="Lu D."/>
            <person name="Skrede I."/>
            <person name="Drula E."/>
            <person name="Henrissat B."/>
            <person name="Morin E."/>
            <person name="Kohler A."/>
            <person name="Barry K."/>
            <person name="LaButti K."/>
            <person name="Morin E."/>
            <person name="Salamov A."/>
            <person name="Lipzen A."/>
            <person name="Mereny Z."/>
            <person name="Hegedus B."/>
            <person name="Baldrian P."/>
            <person name="Stursova M."/>
            <person name="Weitz H."/>
            <person name="Taylor A."/>
            <person name="Grigoriev I.V."/>
            <person name="Nagy L.G."/>
            <person name="Martin F."/>
            <person name="Kauserud H."/>
        </authorList>
    </citation>
    <scope>NUCLEOTIDE SEQUENCE</scope>
    <source>
        <strain evidence="1">CBHHK182m</strain>
    </source>
</reference>
<dbReference type="InterPro" id="IPR012337">
    <property type="entry name" value="RNaseH-like_sf"/>
</dbReference>
<sequence length="111" mass="13480">SKTVQNRSLNSEAWEKKSNELKLTFLELVKVIDTRWNSHAHCLLRILDRQPVVSHMCNDRNLKSRQYTFSGEEWTIIEQLEEILEYYSFTDDSEIYRIAMILHPRYKMFYF</sequence>
<accession>A0AAD7GTS2</accession>
<dbReference type="SUPFAM" id="SSF53098">
    <property type="entry name" value="Ribonuclease H-like"/>
    <property type="match status" value="1"/>
</dbReference>
<evidence type="ECO:0000313" key="1">
    <source>
        <dbReference type="EMBL" id="KAJ7705200.1"/>
    </source>
</evidence>
<protein>
    <submittedName>
        <fullName evidence="1">Uncharacterized protein</fullName>
    </submittedName>
</protein>